<evidence type="ECO:0000313" key="3">
    <source>
        <dbReference type="Proteomes" id="UP000182347"/>
    </source>
</evidence>
<dbReference type="EMBL" id="FNHF01000001">
    <property type="protein sequence ID" value="SDL80315.1"/>
    <property type="molecule type" value="Genomic_DNA"/>
</dbReference>
<dbReference type="InterPro" id="IPR010430">
    <property type="entry name" value="DUF1028"/>
</dbReference>
<accession>A0A1G9N371</accession>
<protein>
    <submittedName>
        <fullName evidence="2">Uncharacterized conserved protein, Ntn-hydrolase superfamily</fullName>
    </submittedName>
</protein>
<evidence type="ECO:0000259" key="1">
    <source>
        <dbReference type="Pfam" id="PF08823"/>
    </source>
</evidence>
<keyword evidence="3" id="KW-1185">Reference proteome</keyword>
<dbReference type="Pfam" id="PF06267">
    <property type="entry name" value="DUF1028"/>
    <property type="match status" value="1"/>
</dbReference>
<proteinExistence type="predicted"/>
<keyword evidence="2" id="KW-0378">Hydrolase</keyword>
<dbReference type="OrthoDB" id="9790012at2"/>
<dbReference type="Gene3D" id="3.60.20.10">
    <property type="entry name" value="Glutamine Phosphoribosylpyrophosphate, subunit 1, domain 1"/>
    <property type="match status" value="1"/>
</dbReference>
<evidence type="ECO:0000313" key="2">
    <source>
        <dbReference type="EMBL" id="SDL80315.1"/>
    </source>
</evidence>
<sequence>MKKNIVATFSIVGVDPETGEHGIAVQSKFIAVGSVVPWAKAGVGAVATQAFANPSYGPRGLELLEKGYTPEEVVDLLTKDDPQREERQVGIVDAKGNSASYTGEQCYDWAGGIHGKNFAAQGNILVNEATVSQMAKTFEQSQGTLAERLLSCLQAAQEAGGDSRGKQSAALYIVKDKGGYGGFNDRLVDLLVDDHPEPIQEITRLYQLQQLYFGETKQENVLLIEGTTKQKVISGLVNKGYLRSMDVSEEELQKRLTEYLHTENFEERELEPGKIDKEVLDFLNK</sequence>
<dbReference type="Proteomes" id="UP000182347">
    <property type="component" value="Unassembled WGS sequence"/>
</dbReference>
<dbReference type="Pfam" id="PF08823">
    <property type="entry name" value="PG_binding_2"/>
    <property type="match status" value="1"/>
</dbReference>
<dbReference type="STRING" id="482461.SAMN05216244_0811"/>
<dbReference type="PANTHER" id="PTHR39328:SF1">
    <property type="entry name" value="BLL2871 PROTEIN"/>
    <property type="match status" value="1"/>
</dbReference>
<dbReference type="PANTHER" id="PTHR39328">
    <property type="entry name" value="BLL2871 PROTEIN"/>
    <property type="match status" value="1"/>
</dbReference>
<gene>
    <name evidence="2" type="ORF">SAMN05216244_0811</name>
</gene>
<reference evidence="3" key="1">
    <citation type="submission" date="2016-10" db="EMBL/GenBank/DDBJ databases">
        <authorList>
            <person name="Varghese N."/>
            <person name="Submissions S."/>
        </authorList>
    </citation>
    <scope>NUCLEOTIDE SEQUENCE [LARGE SCALE GENOMIC DNA]</scope>
    <source>
        <strain evidence="3">CGMCC 1.6199</strain>
    </source>
</reference>
<organism evidence="2 3">
    <name type="scientific">Sediminibacillus halophilus</name>
    <dbReference type="NCBI Taxonomy" id="482461"/>
    <lineage>
        <taxon>Bacteria</taxon>
        <taxon>Bacillati</taxon>
        <taxon>Bacillota</taxon>
        <taxon>Bacilli</taxon>
        <taxon>Bacillales</taxon>
        <taxon>Bacillaceae</taxon>
        <taxon>Sediminibacillus</taxon>
    </lineage>
</organism>
<dbReference type="InterPro" id="IPR014927">
    <property type="entry name" value="PG-bd_2"/>
</dbReference>
<dbReference type="InterPro" id="IPR029055">
    <property type="entry name" value="Ntn_hydrolases_N"/>
</dbReference>
<dbReference type="AlphaFoldDB" id="A0A1G9N371"/>
<dbReference type="GO" id="GO:0016787">
    <property type="term" value="F:hydrolase activity"/>
    <property type="evidence" value="ECO:0007669"/>
    <property type="project" value="UniProtKB-KW"/>
</dbReference>
<dbReference type="SUPFAM" id="SSF56235">
    <property type="entry name" value="N-terminal nucleophile aminohydrolases (Ntn hydrolases)"/>
    <property type="match status" value="1"/>
</dbReference>
<name>A0A1G9N371_9BACI</name>
<dbReference type="RefSeq" id="WP_074597559.1">
    <property type="nucleotide sequence ID" value="NZ_FNHF01000001.1"/>
</dbReference>
<feature type="domain" description="Putative peptidoglycan binding" evidence="1">
    <location>
        <begin position="212"/>
        <end position="283"/>
    </location>
</feature>